<evidence type="ECO:0000256" key="9">
    <source>
        <dbReference type="ARBA" id="ARBA00023251"/>
    </source>
</evidence>
<feature type="transmembrane region" description="Helical" evidence="10">
    <location>
        <begin position="428"/>
        <end position="446"/>
    </location>
</feature>
<dbReference type="PANTHER" id="PTHR43823:SF3">
    <property type="entry name" value="MULTIDRUG EXPORT PROTEIN MEPA"/>
    <property type="match status" value="1"/>
</dbReference>
<comment type="caution">
    <text evidence="11">The sequence shown here is derived from an EMBL/GenBank/DDBJ whole genome shotgun (WGS) entry which is preliminary data.</text>
</comment>
<feature type="transmembrane region" description="Helical" evidence="10">
    <location>
        <begin position="48"/>
        <end position="74"/>
    </location>
</feature>
<dbReference type="GO" id="GO:0042910">
    <property type="term" value="F:xenobiotic transmembrane transporter activity"/>
    <property type="evidence" value="ECO:0007669"/>
    <property type="project" value="InterPro"/>
</dbReference>
<reference evidence="11" key="1">
    <citation type="submission" date="2020-10" db="EMBL/GenBank/DDBJ databases">
        <authorList>
            <person name="Gilroy R."/>
        </authorList>
    </citation>
    <scope>NUCLEOTIDE SEQUENCE</scope>
    <source>
        <strain evidence="11">13361</strain>
    </source>
</reference>
<dbReference type="PIRSF" id="PIRSF006603">
    <property type="entry name" value="DinF"/>
    <property type="match status" value="1"/>
</dbReference>
<dbReference type="NCBIfam" id="TIGR00797">
    <property type="entry name" value="matE"/>
    <property type="match status" value="1"/>
</dbReference>
<evidence type="ECO:0000256" key="5">
    <source>
        <dbReference type="ARBA" id="ARBA00022475"/>
    </source>
</evidence>
<keyword evidence="9" id="KW-0046">Antibiotic resistance</keyword>
<dbReference type="Pfam" id="PF01554">
    <property type="entry name" value="MatE"/>
    <property type="match status" value="2"/>
</dbReference>
<evidence type="ECO:0000256" key="8">
    <source>
        <dbReference type="ARBA" id="ARBA00023136"/>
    </source>
</evidence>
<feature type="transmembrane region" description="Helical" evidence="10">
    <location>
        <begin position="137"/>
        <end position="159"/>
    </location>
</feature>
<evidence type="ECO:0000256" key="1">
    <source>
        <dbReference type="ARBA" id="ARBA00004651"/>
    </source>
</evidence>
<protein>
    <recommendedName>
        <fullName evidence="3">Multidrug export protein MepA</fullName>
    </recommendedName>
</protein>
<dbReference type="InterPro" id="IPR048279">
    <property type="entry name" value="MdtK-like"/>
</dbReference>
<keyword evidence="5" id="KW-1003">Cell membrane</keyword>
<dbReference type="GO" id="GO:0005886">
    <property type="term" value="C:plasma membrane"/>
    <property type="evidence" value="ECO:0007669"/>
    <property type="project" value="UniProtKB-SubCell"/>
</dbReference>
<dbReference type="EMBL" id="DVFK01000040">
    <property type="protein sequence ID" value="HIQ67446.1"/>
    <property type="molecule type" value="Genomic_DNA"/>
</dbReference>
<feature type="transmembrane region" description="Helical" evidence="10">
    <location>
        <begin position="166"/>
        <end position="190"/>
    </location>
</feature>
<dbReference type="InterPro" id="IPR051327">
    <property type="entry name" value="MATE_MepA_subfamily"/>
</dbReference>
<keyword evidence="4" id="KW-0813">Transport</keyword>
<comment type="subcellular location">
    <subcellularLocation>
        <location evidence="1">Cell membrane</location>
        <topology evidence="1">Multi-pass membrane protein</topology>
    </subcellularLocation>
</comment>
<proteinExistence type="inferred from homology"/>
<dbReference type="InterPro" id="IPR045070">
    <property type="entry name" value="MATE_MepA-like"/>
</dbReference>
<evidence type="ECO:0000256" key="10">
    <source>
        <dbReference type="SAM" id="Phobius"/>
    </source>
</evidence>
<sequence>MKVSTDLGRDSIPSLVLRLAIPSMIAQFVNVLYSIIDRIYIGHIPQIGNLALAGVGVCGPIVTFLSSFGTLIGLGGSVIMGIHLGERNKEKAQQVLANAFLMLCCISIALTVIFLFSKEQLLMWFGASDITFPYADTYMTIYTAGTFFALMAVGLNYYINCQGFPVAGMATVLIGAVSNIILDPLFIFVFKMNVAGAAIATVISQFASCAFALLFLLGKKVHIRIHFGNYSPKVMVRILCLGFSPFMILATDSLILILMNSVLQKYGGPERGDMLITCATIAQSYLLMITAPMLGISGGTQAILSFNYGAQRADRIKQAEKCILKLMCLFTTAMFLLSWLIPDFFVGMFTSDGEAFQFSIWAIHIVTLMIIPLGFQYVFVDGLTAMAKTKEALMLSVFRKCLYAAGCVVLPMLFTAEAAFYTEPLADIVSAIVTTTVFLLVINKHLKMRQAAVV</sequence>
<feature type="transmembrane region" description="Helical" evidence="10">
    <location>
        <begin position="196"/>
        <end position="217"/>
    </location>
</feature>
<evidence type="ECO:0000256" key="4">
    <source>
        <dbReference type="ARBA" id="ARBA00022448"/>
    </source>
</evidence>
<keyword evidence="6 10" id="KW-0812">Transmembrane</keyword>
<evidence type="ECO:0000313" key="12">
    <source>
        <dbReference type="Proteomes" id="UP000886796"/>
    </source>
</evidence>
<feature type="transmembrane region" description="Helical" evidence="10">
    <location>
        <begin position="283"/>
        <end position="310"/>
    </location>
</feature>
<dbReference type="InterPro" id="IPR002528">
    <property type="entry name" value="MATE_fam"/>
</dbReference>
<feature type="transmembrane region" description="Helical" evidence="10">
    <location>
        <begin position="95"/>
        <end position="117"/>
    </location>
</feature>
<feature type="transmembrane region" description="Helical" evidence="10">
    <location>
        <begin position="12"/>
        <end position="36"/>
    </location>
</feature>
<evidence type="ECO:0000256" key="2">
    <source>
        <dbReference type="ARBA" id="ARBA00008417"/>
    </source>
</evidence>
<dbReference type="CDD" id="cd13143">
    <property type="entry name" value="MATE_MepA_like"/>
    <property type="match status" value="1"/>
</dbReference>
<feature type="transmembrane region" description="Helical" evidence="10">
    <location>
        <begin position="401"/>
        <end position="422"/>
    </location>
</feature>
<accession>A0A9D1CL69</accession>
<feature type="transmembrane region" description="Helical" evidence="10">
    <location>
        <begin position="361"/>
        <end position="380"/>
    </location>
</feature>
<keyword evidence="7 10" id="KW-1133">Transmembrane helix</keyword>
<dbReference type="PANTHER" id="PTHR43823">
    <property type="entry name" value="SPORULATION PROTEIN YKVU"/>
    <property type="match status" value="1"/>
</dbReference>
<comment type="similarity">
    <text evidence="2">Belongs to the multi antimicrobial extrusion (MATE) (TC 2.A.66.1) family. MepA subfamily.</text>
</comment>
<dbReference type="AlphaFoldDB" id="A0A9D1CL69"/>
<dbReference type="GO" id="GO:0015297">
    <property type="term" value="F:antiporter activity"/>
    <property type="evidence" value="ECO:0007669"/>
    <property type="project" value="InterPro"/>
</dbReference>
<gene>
    <name evidence="11" type="ORF">IAB74_02915</name>
</gene>
<evidence type="ECO:0000256" key="6">
    <source>
        <dbReference type="ARBA" id="ARBA00022692"/>
    </source>
</evidence>
<dbReference type="GO" id="GO:0046677">
    <property type="term" value="P:response to antibiotic"/>
    <property type="evidence" value="ECO:0007669"/>
    <property type="project" value="UniProtKB-KW"/>
</dbReference>
<organism evidence="11 12">
    <name type="scientific">Candidatus Faecousia excrementigallinarum</name>
    <dbReference type="NCBI Taxonomy" id="2840806"/>
    <lineage>
        <taxon>Bacteria</taxon>
        <taxon>Bacillati</taxon>
        <taxon>Bacillota</taxon>
        <taxon>Clostridia</taxon>
        <taxon>Eubacteriales</taxon>
        <taxon>Oscillospiraceae</taxon>
        <taxon>Faecousia</taxon>
    </lineage>
</organism>
<evidence type="ECO:0000256" key="3">
    <source>
        <dbReference type="ARBA" id="ARBA00022106"/>
    </source>
</evidence>
<dbReference type="Proteomes" id="UP000886796">
    <property type="component" value="Unassembled WGS sequence"/>
</dbReference>
<feature type="transmembrane region" description="Helical" evidence="10">
    <location>
        <begin position="322"/>
        <end position="341"/>
    </location>
</feature>
<reference evidence="11" key="2">
    <citation type="journal article" date="2021" name="PeerJ">
        <title>Extensive microbial diversity within the chicken gut microbiome revealed by metagenomics and culture.</title>
        <authorList>
            <person name="Gilroy R."/>
            <person name="Ravi A."/>
            <person name="Getino M."/>
            <person name="Pursley I."/>
            <person name="Horton D.L."/>
            <person name="Alikhan N.F."/>
            <person name="Baker D."/>
            <person name="Gharbi K."/>
            <person name="Hall N."/>
            <person name="Watson M."/>
            <person name="Adriaenssens E.M."/>
            <person name="Foster-Nyarko E."/>
            <person name="Jarju S."/>
            <person name="Secka A."/>
            <person name="Antonio M."/>
            <person name="Oren A."/>
            <person name="Chaudhuri R.R."/>
            <person name="La Ragione R."/>
            <person name="Hildebrand F."/>
            <person name="Pallen M.J."/>
        </authorList>
    </citation>
    <scope>NUCLEOTIDE SEQUENCE</scope>
    <source>
        <strain evidence="11">13361</strain>
    </source>
</reference>
<evidence type="ECO:0000313" key="11">
    <source>
        <dbReference type="EMBL" id="HIQ67446.1"/>
    </source>
</evidence>
<evidence type="ECO:0000256" key="7">
    <source>
        <dbReference type="ARBA" id="ARBA00022989"/>
    </source>
</evidence>
<feature type="transmembrane region" description="Helical" evidence="10">
    <location>
        <begin position="238"/>
        <end position="263"/>
    </location>
</feature>
<keyword evidence="8 10" id="KW-0472">Membrane</keyword>
<name>A0A9D1CL69_9FIRM</name>